<dbReference type="DNASU" id="3884827"/>
<dbReference type="Gene3D" id="3.40.50.150">
    <property type="entry name" value="Vaccinia Virus protein VP39"/>
    <property type="match status" value="1"/>
</dbReference>
<name>Q2LR02_SYNAS</name>
<organism evidence="3 4">
    <name type="scientific">Syntrophus aciditrophicus (strain SB)</name>
    <dbReference type="NCBI Taxonomy" id="56780"/>
    <lineage>
        <taxon>Bacteria</taxon>
        <taxon>Pseudomonadati</taxon>
        <taxon>Thermodesulfobacteriota</taxon>
        <taxon>Syntrophia</taxon>
        <taxon>Syntrophales</taxon>
        <taxon>Syntrophaceae</taxon>
        <taxon>Syntrophus</taxon>
    </lineage>
</organism>
<dbReference type="STRING" id="56780.SYN_00541"/>
<dbReference type="GO" id="GO:0032259">
    <property type="term" value="P:methylation"/>
    <property type="evidence" value="ECO:0007669"/>
    <property type="project" value="UniProtKB-KW"/>
</dbReference>
<feature type="domain" description="Methyltransferase type 11" evidence="2">
    <location>
        <begin position="44"/>
        <end position="129"/>
    </location>
</feature>
<evidence type="ECO:0000313" key="3">
    <source>
        <dbReference type="EMBL" id="ABC76514.1"/>
    </source>
</evidence>
<gene>
    <name evidence="3" type="ORF">SYN_00541</name>
</gene>
<protein>
    <submittedName>
        <fullName evidence="3">SAM-dependent methyltransferase</fullName>
        <ecNumber evidence="3">2.1.1.-</ecNumber>
    </submittedName>
</protein>
<dbReference type="InterPro" id="IPR013216">
    <property type="entry name" value="Methyltransf_11"/>
</dbReference>
<dbReference type="EC" id="2.1.1.-" evidence="3"/>
<dbReference type="InParanoid" id="Q2LR02"/>
<dbReference type="SMR" id="Q2LR02"/>
<dbReference type="KEGG" id="sat:SYN_00541"/>
<dbReference type="Proteomes" id="UP000001933">
    <property type="component" value="Chromosome"/>
</dbReference>
<evidence type="ECO:0000313" key="4">
    <source>
        <dbReference type="Proteomes" id="UP000001933"/>
    </source>
</evidence>
<dbReference type="SUPFAM" id="SSF53335">
    <property type="entry name" value="S-adenosyl-L-methionine-dependent methyltransferases"/>
    <property type="match status" value="1"/>
</dbReference>
<sequence length="257" mass="29136">MLFHEELDSSRAVCRNSPVRRFIESRGEKLILDLSMPRTGERLLDVGCGTGEHLLLFRNQGCSVTGVERSLDKIESARNKLGHRADIYAGEAEDLPFSDNEFDIVTLIASLELAGDPQKAIREAIRVSRDRVFMGVWNKYAVLNFYGGFDHFLCAGRDERPVRLLGLLELVRWIRDLLPGVSIQWGSVIYFPLQWYTFMADFELRIPANRNPFGAFLGLSFSVQASYRTIQDVIREPLGVNAKSSQALRGVARELKR</sequence>
<dbReference type="Pfam" id="PF08241">
    <property type="entry name" value="Methyltransf_11"/>
    <property type="match status" value="1"/>
</dbReference>
<dbReference type="InterPro" id="IPR050447">
    <property type="entry name" value="Erg6_SMT_methyltransf"/>
</dbReference>
<dbReference type="GO" id="GO:0008757">
    <property type="term" value="F:S-adenosylmethionine-dependent methyltransferase activity"/>
    <property type="evidence" value="ECO:0007669"/>
    <property type="project" value="InterPro"/>
</dbReference>
<dbReference type="PANTHER" id="PTHR44068">
    <property type="entry name" value="ZGC:194242"/>
    <property type="match status" value="1"/>
</dbReference>
<keyword evidence="4" id="KW-1185">Reference proteome</keyword>
<dbReference type="AlphaFoldDB" id="Q2LR02"/>
<dbReference type="RefSeq" id="WP_011416548.1">
    <property type="nucleotide sequence ID" value="NC_007759.1"/>
</dbReference>
<keyword evidence="3" id="KW-0489">Methyltransferase</keyword>
<dbReference type="CDD" id="cd02440">
    <property type="entry name" value="AdoMet_MTases"/>
    <property type="match status" value="1"/>
</dbReference>
<reference evidence="3 4" key="1">
    <citation type="journal article" date="2007" name="Proc. Natl. Acad. Sci. U.S.A.">
        <title>The genome of Syntrophus aciditrophicus: life at the thermodynamic limit of microbial growth.</title>
        <authorList>
            <person name="McInerney M.J."/>
            <person name="Rohlin L."/>
            <person name="Mouttaki H."/>
            <person name="Kim U."/>
            <person name="Krupp R.S."/>
            <person name="Rios-Hernandez L."/>
            <person name="Sieber J."/>
            <person name="Struchtemeyer C.G."/>
            <person name="Bhattacharyya A."/>
            <person name="Campbell J.W."/>
            <person name="Gunsalus R.P."/>
        </authorList>
    </citation>
    <scope>NUCLEOTIDE SEQUENCE [LARGE SCALE GENOMIC DNA]</scope>
    <source>
        <strain evidence="3 4">SB</strain>
    </source>
</reference>
<accession>Q2LR02</accession>
<evidence type="ECO:0000256" key="1">
    <source>
        <dbReference type="ARBA" id="ARBA00022679"/>
    </source>
</evidence>
<dbReference type="HOGENOM" id="CLU_037990_14_0_7"/>
<proteinExistence type="predicted"/>
<dbReference type="EMBL" id="CP000252">
    <property type="protein sequence ID" value="ABC76514.1"/>
    <property type="molecule type" value="Genomic_DNA"/>
</dbReference>
<dbReference type="eggNOG" id="COG2226">
    <property type="taxonomic scope" value="Bacteria"/>
</dbReference>
<dbReference type="PANTHER" id="PTHR44068:SF11">
    <property type="entry name" value="GERANYL DIPHOSPHATE 2-C-METHYLTRANSFERASE"/>
    <property type="match status" value="1"/>
</dbReference>
<evidence type="ECO:0000259" key="2">
    <source>
        <dbReference type="Pfam" id="PF08241"/>
    </source>
</evidence>
<dbReference type="InterPro" id="IPR029063">
    <property type="entry name" value="SAM-dependent_MTases_sf"/>
</dbReference>
<keyword evidence="1 3" id="KW-0808">Transferase</keyword>